<evidence type="ECO:0000256" key="3">
    <source>
        <dbReference type="SAM" id="Phobius"/>
    </source>
</evidence>
<name>A0A7S3QCV4_9STRA</name>
<keyword evidence="1" id="KW-0175">Coiled coil</keyword>
<gene>
    <name evidence="4" type="ORF">CDEB00056_LOCUS17758</name>
</gene>
<feature type="region of interest" description="Disordered" evidence="2">
    <location>
        <begin position="1"/>
        <end position="51"/>
    </location>
</feature>
<evidence type="ECO:0000313" key="4">
    <source>
        <dbReference type="EMBL" id="CAE0472905.1"/>
    </source>
</evidence>
<sequence length="785" mass="88914">MTLEAHSSHAKPVGNTTDPQDKLTRRLSKPEAGVARRGSNISNLTSDGESSTFQEHRHYLAVIPSKKVLTCSVQGSVIKGNDILEGGDYFVGDDEEADINTNTNTNFPERPGLKTARGTSSQKSSEKRFSMNSELSEWSAKYAEMNSSVNLIRNKSHQSFDDSLANDNEINEKREIKWDAKIKGYKWIKSIQRLDPRYQILRYFDEVARKGGALENPLAAQAATFDLMRGFMKASAFTVWRPTSREAICKMMKGEVTGKGLDVKGKSAKKGILSSMVPYLQIHNNDHKKKVLRPPKCARVRVYFKSIEARSFSEKELTANLKEMTEAYTHAREILSGKKSHVEGEREKAMENYVNEVDDPHIYHLDDSGIGLDIPERVFFETYITRQDLRRSPDFTTGRPSIPEFQDMNCATTRKYSGSGPRAVVLQTSTDSSAGLCPQGLIIAYEDGGSVVPVASDFDCFTVGTRGVAYDSPMAKEQVELMKWLVQKIKKILKHPASDQSWTSQWLKVMTESYNEGFSPVVPQYGFGDPKSYEIMEGAANRFRYYDKNGAVRHGAECFNYVFPQELDEWFLVISDTLPGNVPWVYVGVEELKNMLLEKIDDDFCFPINPKWILADSGWKKLWDKMLASTCENTVISMETWYPKESGIRELIEDVHSECPNGYAAAERDKSSGTYKQSGRSAMILAQERLRRHVIMRRVKLKIRVALMFGKLGGAVLRAKDAEEKKKVLERQFQGQFRKSKVNDMLSKTADTSYGYPMMPVAYFLVWLVSMLFLAQIMFSDDRNI</sequence>
<dbReference type="AlphaFoldDB" id="A0A7S3QCV4"/>
<accession>A0A7S3QCV4</accession>
<feature type="region of interest" description="Disordered" evidence="2">
    <location>
        <begin position="101"/>
        <end position="129"/>
    </location>
</feature>
<reference evidence="4" key="1">
    <citation type="submission" date="2021-01" db="EMBL/GenBank/DDBJ databases">
        <authorList>
            <person name="Corre E."/>
            <person name="Pelletier E."/>
            <person name="Niang G."/>
            <person name="Scheremetjew M."/>
            <person name="Finn R."/>
            <person name="Kale V."/>
            <person name="Holt S."/>
            <person name="Cochrane G."/>
            <person name="Meng A."/>
            <person name="Brown T."/>
            <person name="Cohen L."/>
        </authorList>
    </citation>
    <scope>NUCLEOTIDE SEQUENCE</scope>
    <source>
        <strain evidence="4">MM31A-1</strain>
    </source>
</reference>
<protein>
    <submittedName>
        <fullName evidence="4">Uncharacterized protein</fullName>
    </submittedName>
</protein>
<feature type="coiled-coil region" evidence="1">
    <location>
        <begin position="712"/>
        <end position="739"/>
    </location>
</feature>
<organism evidence="4">
    <name type="scientific">Chaetoceros debilis</name>
    <dbReference type="NCBI Taxonomy" id="122233"/>
    <lineage>
        <taxon>Eukaryota</taxon>
        <taxon>Sar</taxon>
        <taxon>Stramenopiles</taxon>
        <taxon>Ochrophyta</taxon>
        <taxon>Bacillariophyta</taxon>
        <taxon>Coscinodiscophyceae</taxon>
        <taxon>Chaetocerotophycidae</taxon>
        <taxon>Chaetocerotales</taxon>
        <taxon>Chaetocerotaceae</taxon>
        <taxon>Chaetoceros</taxon>
    </lineage>
</organism>
<evidence type="ECO:0000256" key="2">
    <source>
        <dbReference type="SAM" id="MobiDB-lite"/>
    </source>
</evidence>
<keyword evidence="3" id="KW-1133">Transmembrane helix</keyword>
<dbReference type="EMBL" id="HBIO01023112">
    <property type="protein sequence ID" value="CAE0472905.1"/>
    <property type="molecule type" value="Transcribed_RNA"/>
</dbReference>
<proteinExistence type="predicted"/>
<keyword evidence="3" id="KW-0472">Membrane</keyword>
<keyword evidence="3" id="KW-0812">Transmembrane</keyword>
<feature type="compositionally biased region" description="Polar residues" evidence="2">
    <location>
        <begin position="39"/>
        <end position="51"/>
    </location>
</feature>
<feature type="transmembrane region" description="Helical" evidence="3">
    <location>
        <begin position="761"/>
        <end position="779"/>
    </location>
</feature>
<evidence type="ECO:0000256" key="1">
    <source>
        <dbReference type="SAM" id="Coils"/>
    </source>
</evidence>